<name>G9WLC8_9FIRM</name>
<reference evidence="2" key="1">
    <citation type="submission" date="2011-08" db="EMBL/GenBank/DDBJ databases">
        <authorList>
            <consortium name="The Broad Institute Genome Sequencing Platform"/>
            <person name="Earl A."/>
            <person name="Ward D."/>
            <person name="Feldgarden M."/>
            <person name="Gevers D."/>
            <person name="Sizova M."/>
            <person name="Hazen A."/>
            <person name="Epstein S."/>
            <person name="Young S.K."/>
            <person name="Zeng Q."/>
            <person name="Gargeya S."/>
            <person name="Fitzgerald M."/>
            <person name="Haas B."/>
            <person name="Abouelleil A."/>
            <person name="Alvarado L."/>
            <person name="Arachchi H.M."/>
            <person name="Berlin A."/>
            <person name="Brown A."/>
            <person name="Chapman S.B."/>
            <person name="Chen Z."/>
            <person name="Dunbar C."/>
            <person name="Freedman E."/>
            <person name="Gearin G."/>
            <person name="Gellesch M."/>
            <person name="Goldberg J."/>
            <person name="Griggs A."/>
            <person name="Gujja S."/>
            <person name="Heiman D."/>
            <person name="Howarth C."/>
            <person name="Larson L."/>
            <person name="Lui A."/>
            <person name="MacDonald P.J.P."/>
            <person name="Montmayeur A."/>
            <person name="Murphy C."/>
            <person name="Neiman D."/>
            <person name="Pearson M."/>
            <person name="Priest M."/>
            <person name="Roberts A."/>
            <person name="Saif S."/>
            <person name="Shea T."/>
            <person name="Shenoy N."/>
            <person name="Sisk P."/>
            <person name="Stolte C."/>
            <person name="Sykes S."/>
            <person name="Wortman J."/>
            <person name="Nusbaum C."/>
            <person name="Birren B."/>
        </authorList>
    </citation>
    <scope>NUCLEOTIDE SEQUENCE</scope>
    <source>
        <strain evidence="2">ACB1</strain>
    </source>
</reference>
<dbReference type="RefSeq" id="WP_009534011.1">
    <property type="nucleotide sequence ID" value="NZ_KE148312.1"/>
</dbReference>
<dbReference type="AlphaFoldDB" id="G9WLC8"/>
<evidence type="ECO:0000313" key="3">
    <source>
        <dbReference type="Proteomes" id="UP000018461"/>
    </source>
</evidence>
<evidence type="ECO:0000313" key="2">
    <source>
        <dbReference type="EMBL" id="EHL12583.1"/>
    </source>
</evidence>
<dbReference type="InterPro" id="IPR001387">
    <property type="entry name" value="Cro/C1-type_HTH"/>
</dbReference>
<feature type="domain" description="HTH cro/C1-type" evidence="1">
    <location>
        <begin position="8"/>
        <end position="64"/>
    </location>
</feature>
<dbReference type="GO" id="GO:0003677">
    <property type="term" value="F:DNA binding"/>
    <property type="evidence" value="ECO:0007669"/>
    <property type="project" value="InterPro"/>
</dbReference>
<dbReference type="HOGENOM" id="CLU_066192_31_1_9"/>
<reference evidence="2" key="2">
    <citation type="submission" date="2013-03" db="EMBL/GenBank/DDBJ databases">
        <title>The Genome Sequence of Oribacterium sp. ACB1.</title>
        <authorList>
            <consortium name="The Broad Institute Genomics Platform"/>
            <consortium name="The Broad Institute Genome Sequencing Center for Infectious Disease"/>
            <person name="Earl A."/>
            <person name="Ward D."/>
            <person name="Feldgarden M."/>
            <person name="Gevers D."/>
            <person name="Sizova M."/>
            <person name="Hazen A."/>
            <person name="Epstein S."/>
            <person name="Walker B."/>
            <person name="Young S."/>
            <person name="Zeng Q."/>
            <person name="Gargeya S."/>
            <person name="Fitzgerald M."/>
            <person name="Haas B."/>
            <person name="Abouelleil A."/>
            <person name="Allen A.W."/>
            <person name="Alvarado L."/>
            <person name="Arachchi H.M."/>
            <person name="Berlin A.M."/>
            <person name="Chapman S.B."/>
            <person name="Gainer-Dewar J."/>
            <person name="Goldberg J."/>
            <person name="Griggs A."/>
            <person name="Gujja S."/>
            <person name="Hansen M."/>
            <person name="Howarth C."/>
            <person name="Imamovic A."/>
            <person name="Ireland A."/>
            <person name="Larimer J."/>
            <person name="McCowan C."/>
            <person name="Murphy C."/>
            <person name="Pearson M."/>
            <person name="Poon T.W."/>
            <person name="Priest M."/>
            <person name="Roberts A."/>
            <person name="Saif S."/>
            <person name="Shea T."/>
            <person name="Sisk P."/>
            <person name="Sykes S."/>
            <person name="Wortman J."/>
            <person name="Nusbaum C."/>
            <person name="Birren B."/>
        </authorList>
    </citation>
    <scope>NUCLEOTIDE SEQUENCE [LARGE SCALE GENOMIC DNA]</scope>
    <source>
        <strain evidence="2">ACB1</strain>
    </source>
</reference>
<accession>G9WLC8</accession>
<dbReference type="Pfam" id="PF13443">
    <property type="entry name" value="HTH_26"/>
    <property type="match status" value="1"/>
</dbReference>
<dbReference type="InterPro" id="IPR010982">
    <property type="entry name" value="Lambda_DNA-bd_dom_sf"/>
</dbReference>
<dbReference type="Proteomes" id="UP000018461">
    <property type="component" value="Unassembled WGS sequence"/>
</dbReference>
<dbReference type="SUPFAM" id="SSF47413">
    <property type="entry name" value="lambda repressor-like DNA-binding domains"/>
    <property type="match status" value="1"/>
</dbReference>
<organism evidence="2 3">
    <name type="scientific">Oribacterium parvum ACB1</name>
    <dbReference type="NCBI Taxonomy" id="796943"/>
    <lineage>
        <taxon>Bacteria</taxon>
        <taxon>Bacillati</taxon>
        <taxon>Bacillota</taxon>
        <taxon>Clostridia</taxon>
        <taxon>Lachnospirales</taxon>
        <taxon>Lachnospiraceae</taxon>
        <taxon>Oribacterium</taxon>
    </lineage>
</organism>
<dbReference type="STRING" id="796943.HMPREF9625_00137"/>
<sequence>MISYAPFWKLMKKKKMSQYRLIREQKLSASLLNRLRNNQPVSTESIRQICLLFSCNVSDIMECVL</sequence>
<gene>
    <name evidence="2" type="ORF">HMPREF9625_00137</name>
</gene>
<proteinExistence type="predicted"/>
<comment type="caution">
    <text evidence="2">The sequence shown here is derived from an EMBL/GenBank/DDBJ whole genome shotgun (WGS) entry which is preliminary data.</text>
</comment>
<evidence type="ECO:0000259" key="1">
    <source>
        <dbReference type="Pfam" id="PF13443"/>
    </source>
</evidence>
<dbReference type="EMBL" id="AFZC02000003">
    <property type="protein sequence ID" value="EHL12583.1"/>
    <property type="molecule type" value="Genomic_DNA"/>
</dbReference>
<keyword evidence="3" id="KW-1185">Reference proteome</keyword>
<dbReference type="Gene3D" id="1.10.260.40">
    <property type="entry name" value="lambda repressor-like DNA-binding domains"/>
    <property type="match status" value="1"/>
</dbReference>
<protein>
    <recommendedName>
        <fullName evidence="1">HTH cro/C1-type domain-containing protein</fullName>
    </recommendedName>
</protein>